<reference evidence="3" key="1">
    <citation type="submission" date="2023-01" db="EMBL/GenBank/DDBJ databases">
        <title>Key to firefly adult light organ development and bioluminescence: homeobox transcription factors regulate luciferase expression and transportation to peroxisome.</title>
        <authorList>
            <person name="Fu X."/>
        </authorList>
    </citation>
    <scope>NUCLEOTIDE SEQUENCE [LARGE SCALE GENOMIC DNA]</scope>
</reference>
<accession>A0AAN7SKL9</accession>
<dbReference type="EMBL" id="JARPUR010000001">
    <property type="protein sequence ID" value="KAK4884249.1"/>
    <property type="molecule type" value="Genomic_DNA"/>
</dbReference>
<evidence type="ECO:0000259" key="1">
    <source>
        <dbReference type="SMART" id="SM00587"/>
    </source>
</evidence>
<evidence type="ECO:0000313" key="3">
    <source>
        <dbReference type="Proteomes" id="UP001353858"/>
    </source>
</evidence>
<dbReference type="SUPFAM" id="SSF56112">
    <property type="entry name" value="Protein kinase-like (PK-like)"/>
    <property type="match status" value="1"/>
</dbReference>
<keyword evidence="3" id="KW-1185">Reference proteome</keyword>
<dbReference type="InterPro" id="IPR004119">
    <property type="entry name" value="EcKL"/>
</dbReference>
<dbReference type="AlphaFoldDB" id="A0AAN7SKL9"/>
<protein>
    <recommendedName>
        <fullName evidence="1">CHK kinase-like domain-containing protein</fullName>
    </recommendedName>
</protein>
<dbReference type="Pfam" id="PF02958">
    <property type="entry name" value="EcKL"/>
    <property type="match status" value="1"/>
</dbReference>
<dbReference type="Proteomes" id="UP001353858">
    <property type="component" value="Unassembled WGS sequence"/>
</dbReference>
<dbReference type="InterPro" id="IPR011009">
    <property type="entry name" value="Kinase-like_dom_sf"/>
</dbReference>
<evidence type="ECO:0000313" key="2">
    <source>
        <dbReference type="EMBL" id="KAK4884249.1"/>
    </source>
</evidence>
<dbReference type="PANTHER" id="PTHR11012">
    <property type="entry name" value="PROTEIN KINASE-LIKE DOMAIN-CONTAINING"/>
    <property type="match status" value="1"/>
</dbReference>
<comment type="caution">
    <text evidence="2">The sequence shown here is derived from an EMBL/GenBank/DDBJ whole genome shotgun (WGS) entry which is preliminary data.</text>
</comment>
<dbReference type="SMART" id="SM00587">
    <property type="entry name" value="CHK"/>
    <property type="match status" value="1"/>
</dbReference>
<gene>
    <name evidence="2" type="ORF">RN001_000520</name>
</gene>
<dbReference type="Gene3D" id="3.90.1200.10">
    <property type="match status" value="1"/>
</dbReference>
<dbReference type="PANTHER" id="PTHR11012:SF30">
    <property type="entry name" value="PROTEIN KINASE-LIKE DOMAIN-CONTAINING"/>
    <property type="match status" value="1"/>
</dbReference>
<sequence length="408" mass="48130">MEDNNILIMDKESKEFLYKYLDTLNLHDCKVYFTLASNPCDSHLGVIAKAEIECKNAKFHWILKTAIQNEEYRLLLPISSIYYREIYAYEKILVEFARIQEEKQIQHPFKSYAKYLTSSFIPPNESIIMEDMTQWGYQIEDREQPLDYNHVKLVMREYGRFHALSFALRDQKPMLFEEISKNVKEIIFNYPAYLKGFMANVISTQIDRVMNALDPVQHHSAYQKCLKFKMHAIESIRSSVQASVAGNYGVVCHGDCWTNNILFKHSDLTETKNPSELCFIDWQLAQLGSPVLDLTTFLFLSTNKEFRDIYYDDVIQEYYNSFSAFLKELGSDPEELFPFSVLQEHLKTFSVFAFFRVIQALHLLLSDNENIPDFKDTDFNDLEFKENETYNTRMREIMLDFDRLGYEL</sequence>
<feature type="domain" description="CHK kinase-like" evidence="1">
    <location>
        <begin position="127"/>
        <end position="328"/>
    </location>
</feature>
<organism evidence="2 3">
    <name type="scientific">Aquatica leii</name>
    <dbReference type="NCBI Taxonomy" id="1421715"/>
    <lineage>
        <taxon>Eukaryota</taxon>
        <taxon>Metazoa</taxon>
        <taxon>Ecdysozoa</taxon>
        <taxon>Arthropoda</taxon>
        <taxon>Hexapoda</taxon>
        <taxon>Insecta</taxon>
        <taxon>Pterygota</taxon>
        <taxon>Neoptera</taxon>
        <taxon>Endopterygota</taxon>
        <taxon>Coleoptera</taxon>
        <taxon>Polyphaga</taxon>
        <taxon>Elateriformia</taxon>
        <taxon>Elateroidea</taxon>
        <taxon>Lampyridae</taxon>
        <taxon>Luciolinae</taxon>
        <taxon>Aquatica</taxon>
    </lineage>
</organism>
<name>A0AAN7SKL9_9COLE</name>
<dbReference type="InterPro" id="IPR015897">
    <property type="entry name" value="CHK_kinase-like"/>
</dbReference>
<proteinExistence type="predicted"/>